<dbReference type="EMBL" id="CACVKT020005510">
    <property type="protein sequence ID" value="CAC5395457.1"/>
    <property type="molecule type" value="Genomic_DNA"/>
</dbReference>
<feature type="compositionally biased region" description="Polar residues" evidence="1">
    <location>
        <begin position="195"/>
        <end position="216"/>
    </location>
</feature>
<dbReference type="Proteomes" id="UP000507470">
    <property type="component" value="Unassembled WGS sequence"/>
</dbReference>
<keyword evidence="3" id="KW-1185">Reference proteome</keyword>
<dbReference type="AlphaFoldDB" id="A0A6J8CK20"/>
<reference evidence="2 3" key="1">
    <citation type="submission" date="2020-06" db="EMBL/GenBank/DDBJ databases">
        <authorList>
            <person name="Li R."/>
            <person name="Bekaert M."/>
        </authorList>
    </citation>
    <scope>NUCLEOTIDE SEQUENCE [LARGE SCALE GENOMIC DNA]</scope>
    <source>
        <strain evidence="3">wild</strain>
    </source>
</reference>
<evidence type="ECO:0000256" key="1">
    <source>
        <dbReference type="SAM" id="MobiDB-lite"/>
    </source>
</evidence>
<accession>A0A6J8CK20</accession>
<organism evidence="2 3">
    <name type="scientific">Mytilus coruscus</name>
    <name type="common">Sea mussel</name>
    <dbReference type="NCBI Taxonomy" id="42192"/>
    <lineage>
        <taxon>Eukaryota</taxon>
        <taxon>Metazoa</taxon>
        <taxon>Spiralia</taxon>
        <taxon>Lophotrochozoa</taxon>
        <taxon>Mollusca</taxon>
        <taxon>Bivalvia</taxon>
        <taxon>Autobranchia</taxon>
        <taxon>Pteriomorphia</taxon>
        <taxon>Mytilida</taxon>
        <taxon>Mytiloidea</taxon>
        <taxon>Mytilidae</taxon>
        <taxon>Mytilinae</taxon>
        <taxon>Mytilus</taxon>
    </lineage>
</organism>
<proteinExistence type="predicted"/>
<evidence type="ECO:0000313" key="2">
    <source>
        <dbReference type="EMBL" id="CAC5395457.1"/>
    </source>
</evidence>
<name>A0A6J8CK20_MYTCO</name>
<feature type="region of interest" description="Disordered" evidence="1">
    <location>
        <begin position="190"/>
        <end position="224"/>
    </location>
</feature>
<evidence type="ECO:0000313" key="3">
    <source>
        <dbReference type="Proteomes" id="UP000507470"/>
    </source>
</evidence>
<gene>
    <name evidence="2" type="ORF">MCOR_30129</name>
</gene>
<protein>
    <submittedName>
        <fullName evidence="2">Uncharacterized protein</fullName>
    </submittedName>
</protein>
<dbReference type="OrthoDB" id="10500900at2759"/>
<sequence length="224" mass="25236">MTSYITTTEEAQHQKSKFASLSGDLKNFMSNADDKNTRMLMKQATYDDDGGIVSVCLGSESSTDNGDEIHIDQDFVLGCSSPKKEKTVDNIGRDFSYHSDNENSTDYDSSKLEKPGVAQENFNDNLHALEETCYDQTNTKLDSRQLSIEKASEIVEDSICSDLVEEDEYDDDLISDEKWHDLMKIEEEQEESYDLTEQGNDQITNSSETFKSNDSLSLAPYDCS</sequence>
<feature type="region of interest" description="Disordered" evidence="1">
    <location>
        <begin position="93"/>
        <end position="112"/>
    </location>
</feature>